<dbReference type="InterPro" id="IPR035068">
    <property type="entry name" value="TldD/PmbA_N"/>
</dbReference>
<protein>
    <submittedName>
        <fullName evidence="7">TldD/PmbA family protein</fullName>
    </submittedName>
</protein>
<comment type="caution">
    <text evidence="7">The sequence shown here is derived from an EMBL/GenBank/DDBJ whole genome shotgun (WGS) entry which is preliminary data.</text>
</comment>
<accession>A0ABT1NC97</accession>
<feature type="domain" description="Metalloprotease TldD/E N-terminal" evidence="5">
    <location>
        <begin position="18"/>
        <end position="81"/>
    </location>
</feature>
<organism evidence="7 8">
    <name type="scientific">Lutispora saccharofermentans</name>
    <dbReference type="NCBI Taxonomy" id="3024236"/>
    <lineage>
        <taxon>Bacteria</taxon>
        <taxon>Bacillati</taxon>
        <taxon>Bacillota</taxon>
        <taxon>Clostridia</taxon>
        <taxon>Lutisporales</taxon>
        <taxon>Lutisporaceae</taxon>
        <taxon>Lutispora</taxon>
    </lineage>
</organism>
<keyword evidence="3" id="KW-0378">Hydrolase</keyword>
<dbReference type="Gene3D" id="3.30.2290.10">
    <property type="entry name" value="PmbA/TldD superfamily"/>
    <property type="match status" value="1"/>
</dbReference>
<evidence type="ECO:0000313" key="7">
    <source>
        <dbReference type="EMBL" id="MCQ1528884.1"/>
    </source>
</evidence>
<dbReference type="Pfam" id="PF19289">
    <property type="entry name" value="PmbA_TldD_3rd"/>
    <property type="match status" value="1"/>
</dbReference>
<keyword evidence="8" id="KW-1185">Reference proteome</keyword>
<dbReference type="PANTHER" id="PTHR30624">
    <property type="entry name" value="UNCHARACTERIZED PROTEIN TLDD AND PMBA"/>
    <property type="match status" value="1"/>
</dbReference>
<keyword evidence="4" id="KW-0482">Metalloprotease</keyword>
<reference evidence="7 8" key="1">
    <citation type="submission" date="2021-10" db="EMBL/GenBank/DDBJ databases">
        <title>Lutispora strain m25 sp. nov., a thermophilic, non-spore-forming bacterium isolated from a lab-scale methanogenic bioreactor digesting anaerobic sludge.</title>
        <authorList>
            <person name="El Houari A."/>
            <person name="Mcdonald J."/>
        </authorList>
    </citation>
    <scope>NUCLEOTIDE SEQUENCE [LARGE SCALE GENOMIC DNA]</scope>
    <source>
        <strain evidence="8">m25</strain>
    </source>
</reference>
<dbReference type="InterPro" id="IPR045569">
    <property type="entry name" value="Metalloprtase-TldD/E_C"/>
</dbReference>
<evidence type="ECO:0000259" key="6">
    <source>
        <dbReference type="Pfam" id="PF19289"/>
    </source>
</evidence>
<keyword evidence="2" id="KW-0645">Protease</keyword>
<dbReference type="InterPro" id="IPR002510">
    <property type="entry name" value="Metalloprtase-TldD/E_N"/>
</dbReference>
<proteinExistence type="inferred from homology"/>
<evidence type="ECO:0000256" key="3">
    <source>
        <dbReference type="ARBA" id="ARBA00022801"/>
    </source>
</evidence>
<dbReference type="EMBL" id="JAJEKE010000002">
    <property type="protein sequence ID" value="MCQ1528884.1"/>
    <property type="molecule type" value="Genomic_DNA"/>
</dbReference>
<evidence type="ECO:0000256" key="4">
    <source>
        <dbReference type="ARBA" id="ARBA00023049"/>
    </source>
</evidence>
<dbReference type="InterPro" id="IPR036059">
    <property type="entry name" value="TldD/PmbA_sf"/>
</dbReference>
<evidence type="ECO:0000313" key="8">
    <source>
        <dbReference type="Proteomes" id="UP001651880"/>
    </source>
</evidence>
<feature type="domain" description="Metalloprotease TldD/E C-terminal" evidence="6">
    <location>
        <begin position="228"/>
        <end position="455"/>
    </location>
</feature>
<evidence type="ECO:0000256" key="2">
    <source>
        <dbReference type="ARBA" id="ARBA00022670"/>
    </source>
</evidence>
<dbReference type="Proteomes" id="UP001651880">
    <property type="component" value="Unassembled WGS sequence"/>
</dbReference>
<dbReference type="SUPFAM" id="SSF111283">
    <property type="entry name" value="Putative modulator of DNA gyrase, PmbA/TldD"/>
    <property type="match status" value="1"/>
</dbReference>
<comment type="similarity">
    <text evidence="1">Belongs to the peptidase U62 family.</text>
</comment>
<evidence type="ECO:0000256" key="1">
    <source>
        <dbReference type="ARBA" id="ARBA00005836"/>
    </source>
</evidence>
<dbReference type="InterPro" id="IPR051463">
    <property type="entry name" value="Peptidase_U62_metallo"/>
</dbReference>
<dbReference type="PANTHER" id="PTHR30624:SF0">
    <property type="entry name" value="METALLOPROTEASE SLR0863"/>
    <property type="match status" value="1"/>
</dbReference>
<dbReference type="RefSeq" id="WP_255226398.1">
    <property type="nucleotide sequence ID" value="NZ_JAJEKE010000002.1"/>
</dbReference>
<name>A0ABT1NC97_9FIRM</name>
<dbReference type="Pfam" id="PF01523">
    <property type="entry name" value="PmbA_TldD_1st"/>
    <property type="match status" value="1"/>
</dbReference>
<sequence length="459" mass="49970">MIQKNLSSYSGLVSRYTELRMQENRSLEIAFVKGNLIRNIKDVGSGVSARVCKNGSWGFASSPELDSENIKSVIKAANENAAFLDLRENKGKSMPEQDGVSFEKDFSTKKTRLSQKQIMDFIREIDSHIEKKYPGLSNRAVSLECLDMEKSLITSEGASLYSMLPRSIVRIALTMDKGRGPIEVNDSMGGLGQFEDIFGSPSDLYGRIDDLYRHLLNKCEGIYAEAGTKTCILDAKLAGILAHEAIGHTTEADLVLGGSVAANYMNKEVASPLITLVDFAHTALGSNCPVPIYIDDEGTLAKDAVIIDKGILRSYMHDKESAALFGAKPTGNARAFQFFDEPLIRMRNTAILPGSSKLDDMIASIDDGYYLIQPSNGQADTTSEFMFGVTLGYEIKNGRLGRAIKDITISGVAFDVLKTVTMVSDDMKWISGGYCGKKQLITVGMGGPAIKCKVNIGGR</sequence>
<evidence type="ECO:0000259" key="5">
    <source>
        <dbReference type="Pfam" id="PF01523"/>
    </source>
</evidence>
<gene>
    <name evidence="7" type="ORF">LJD61_04900</name>
</gene>